<reference evidence="5" key="3">
    <citation type="submission" date="2016-04" db="EMBL/GenBank/DDBJ databases">
        <authorList>
            <person name="Evans L.H."/>
            <person name="Alamgir A."/>
            <person name="Owens N."/>
            <person name="Weber N.D."/>
            <person name="Virtaneva K."/>
            <person name="Barbian K."/>
            <person name="Babar A."/>
            <person name="Rosenke K."/>
        </authorList>
    </citation>
    <scope>NUCLEOTIDE SEQUENCE</scope>
    <source>
        <strain evidence="5">PBTS2</strain>
    </source>
</reference>
<dbReference type="Proteomes" id="UP000076038">
    <property type="component" value="Chromosome"/>
</dbReference>
<dbReference type="PANTHER" id="PTHR30388">
    <property type="entry name" value="ALDEHYDE OXIDOREDUCTASE MOLYBDENUM COFACTOR ASSEMBLY PROTEIN"/>
    <property type="match status" value="1"/>
</dbReference>
<name>A0A143QT23_RHOFA</name>
<dbReference type="InterPro" id="IPR052698">
    <property type="entry name" value="MoCofactor_Util/Proc"/>
</dbReference>
<dbReference type="PANTHER" id="PTHR30388:SF4">
    <property type="entry name" value="MOLYBDENUM COFACTOR INSERTION CHAPERONE PAOD"/>
    <property type="match status" value="1"/>
</dbReference>
<dbReference type="PATRIC" id="fig|1653479.3.peg.13"/>
<evidence type="ECO:0000259" key="2">
    <source>
        <dbReference type="Pfam" id="PF02625"/>
    </source>
</evidence>
<evidence type="ECO:0000313" key="4">
    <source>
        <dbReference type="EMBL" id="AMY21345.1"/>
    </source>
</evidence>
<dbReference type="Pfam" id="PF13478">
    <property type="entry name" value="XdhC_C"/>
    <property type="match status" value="1"/>
</dbReference>
<protein>
    <submittedName>
        <fullName evidence="5">Putative xanthine dehydrogenase subunit A</fullName>
        <ecNumber evidence="5">1.17.1.4</ecNumber>
    </submittedName>
</protein>
<evidence type="ECO:0000313" key="5">
    <source>
        <dbReference type="EMBL" id="AMY26160.1"/>
    </source>
</evidence>
<dbReference type="AlphaFoldDB" id="A0A143QT23"/>
<dbReference type="EMBL" id="CP015220">
    <property type="protein sequence ID" value="AMY26160.1"/>
    <property type="molecule type" value="Genomic_DNA"/>
</dbReference>
<dbReference type="RefSeq" id="WP_069973072.1">
    <property type="nucleotide sequence ID" value="NZ_CP015220.1"/>
</dbReference>
<accession>A0A143QT23</accession>
<proteinExistence type="predicted"/>
<reference evidence="5 6" key="1">
    <citation type="journal article" date="2016" name="Genome Announc.">
        <title>Complete Genome and Plasmid Sequences for Rhodococcus fascians D188 and Draft Sequences for Rhodococcus Isolates PBTS 1 and PBTS 2.</title>
        <authorList>
            <person name="Stamler R.A."/>
            <person name="Vereecke D."/>
            <person name="Zhang Y."/>
            <person name="Schilkey F."/>
            <person name="Devitt N."/>
            <person name="Randall J.J."/>
        </authorList>
    </citation>
    <scope>NUCLEOTIDE SEQUENCE [LARGE SCALE GENOMIC DNA]</scope>
    <source>
        <strain evidence="5 6">PBTS2</strain>
    </source>
</reference>
<feature type="domain" description="XdhC Rossmann" evidence="3">
    <location>
        <begin position="195"/>
        <end position="341"/>
    </location>
</feature>
<dbReference type="GO" id="GO:0004854">
    <property type="term" value="F:xanthine dehydrogenase activity"/>
    <property type="evidence" value="ECO:0007669"/>
    <property type="project" value="UniProtKB-EC"/>
</dbReference>
<dbReference type="Gene3D" id="3.40.50.720">
    <property type="entry name" value="NAD(P)-binding Rossmann-like Domain"/>
    <property type="match status" value="1"/>
</dbReference>
<dbReference type="EMBL" id="CP015220">
    <property type="protein sequence ID" value="AMY21345.1"/>
    <property type="molecule type" value="Genomic_DNA"/>
</dbReference>
<organism evidence="5 6">
    <name type="scientific">Rhodococcoides fascians</name>
    <name type="common">Rhodococcus fascians</name>
    <dbReference type="NCBI Taxonomy" id="1828"/>
    <lineage>
        <taxon>Bacteria</taxon>
        <taxon>Bacillati</taxon>
        <taxon>Actinomycetota</taxon>
        <taxon>Actinomycetes</taxon>
        <taxon>Mycobacteriales</taxon>
        <taxon>Nocardiaceae</taxon>
        <taxon>Rhodococcoides</taxon>
    </lineage>
</organism>
<feature type="region of interest" description="Disordered" evidence="1">
    <location>
        <begin position="348"/>
        <end position="372"/>
    </location>
</feature>
<dbReference type="KEGG" id="rhs:A3Q41_04900"/>
<dbReference type="Pfam" id="PF02625">
    <property type="entry name" value="XdhC_CoxI"/>
    <property type="match status" value="1"/>
</dbReference>
<dbReference type="OrthoDB" id="9815497at2"/>
<reference evidence="6" key="2">
    <citation type="submission" date="2016-04" db="EMBL/GenBank/DDBJ databases">
        <title>Complete Genome and Plasmid Sequences for Rhodococcus fascians D188 and Draft Sequences for Rhodococcus spp. Isolates PBTS 1 and PBTS 2.</title>
        <authorList>
            <person name="Stamer R."/>
            <person name="Vereecke D."/>
            <person name="Zhang Y."/>
            <person name="Schilkey F."/>
            <person name="Devitt N."/>
            <person name="Randall J."/>
        </authorList>
    </citation>
    <scope>NUCLEOTIDE SEQUENCE [LARGE SCALE GENOMIC DNA]</scope>
    <source>
        <strain evidence="6">PBTS2</strain>
    </source>
</reference>
<evidence type="ECO:0000259" key="3">
    <source>
        <dbReference type="Pfam" id="PF13478"/>
    </source>
</evidence>
<keyword evidence="5" id="KW-0560">Oxidoreductase</keyword>
<dbReference type="KEGG" id="rhs:A3Q41_00013"/>
<gene>
    <name evidence="5" type="primary">pucA_4</name>
    <name evidence="4" type="synonym">pucA_1</name>
    <name evidence="4" type="ORF">A3Q41_00013</name>
    <name evidence="5" type="ORF">A3Q41_04900</name>
</gene>
<evidence type="ECO:0000256" key="1">
    <source>
        <dbReference type="SAM" id="MobiDB-lite"/>
    </source>
</evidence>
<dbReference type="InterPro" id="IPR003777">
    <property type="entry name" value="XdhC_CoxI"/>
</dbReference>
<feature type="domain" description="XdhC- CoxI" evidence="2">
    <location>
        <begin position="14"/>
        <end position="70"/>
    </location>
</feature>
<dbReference type="InterPro" id="IPR027051">
    <property type="entry name" value="XdhC_Rossmann_dom"/>
</dbReference>
<keyword evidence="6" id="KW-1185">Reference proteome</keyword>
<evidence type="ECO:0000313" key="6">
    <source>
        <dbReference type="Proteomes" id="UP000076038"/>
    </source>
</evidence>
<dbReference type="EC" id="1.17.1.4" evidence="5"/>
<sequence length="399" mass="41157">MLDFAGTLHDWFVDGRPFGVATVVATSGSAVRDVGAVMAVDAGGTALGGVSGGCVEGAVFDAAVSAATGGLVDRLRFGVAADDPFAIGLTCGGTVDVVVDRVDRDSRPHYAELLARITSRSSVAEVTVASGAVGGHLVVTADGSSGSIGHPVLDERAVSLARVMLADGASGLREIDVDDDIVEVFVRSFRAPPLLIVFGALDLADAVAHAATIVGYRTVVCDARPIFATEERFPHADEVVVAWPHEYLTAQWDKGSIDDTTALCVLTHDAKFDVPLLDVAVRTPAGYIGVLGSRRTHEDRRERLVDRGVGEDAFARLSSPVGLDIGGRTPGETALSIVAEMVAVSNGRSGGRLRDGTGPLHGSADRGSEAQRGAVNCDTRTAPAVPSTSTPVAIAKAVE</sequence>